<evidence type="ECO:0000313" key="2">
    <source>
        <dbReference type="Proteomes" id="UP000035930"/>
    </source>
</evidence>
<protein>
    <submittedName>
        <fullName evidence="1">Uncharacterized protein</fullName>
    </submittedName>
</protein>
<accession>A0ABN4H2F7</accession>
<gene>
    <name evidence="1" type="ORF">FNO190_0877</name>
</gene>
<name>A0ABN4H2F7_9GAMM</name>
<dbReference type="Proteomes" id="UP000035930">
    <property type="component" value="Chromosome"/>
</dbReference>
<keyword evidence="2" id="KW-1185">Reference proteome</keyword>
<sequence>MNSLAFVDFKMENPNNETPGINSQINNKITQNTTRNKNYRVLINLLKAKGIFLKRLVI</sequence>
<proteinExistence type="predicted"/>
<organism evidence="1 2">
    <name type="scientific">Francisella orientalis</name>
    <dbReference type="NCBI Taxonomy" id="299583"/>
    <lineage>
        <taxon>Bacteria</taxon>
        <taxon>Pseudomonadati</taxon>
        <taxon>Pseudomonadota</taxon>
        <taxon>Gammaproteobacteria</taxon>
        <taxon>Thiotrichales</taxon>
        <taxon>Francisellaceae</taxon>
        <taxon>Francisella</taxon>
    </lineage>
</organism>
<reference evidence="1" key="1">
    <citation type="submission" date="2017-08" db="EMBL/GenBank/DDBJ databases">
        <title>Complete Genome Sequence of Francisella noatunensis subsp. orientalis strain FNO190.</title>
        <authorList>
            <person name="Pereira F.L."/>
            <person name="Goncalves L.A."/>
            <person name="Guilherme T.C."/>
            <person name="Soares S.C."/>
            <person name="Dorella F.A."/>
            <person name="Carvalho A.F."/>
            <person name="Leibowitz M.P."/>
            <person name="Leal C.A.G."/>
            <person name="Azevedo V.A.C."/>
            <person name="Figueiredo H.C.P."/>
        </authorList>
    </citation>
    <scope>NUCLEOTIDE SEQUENCE</scope>
    <source>
        <strain evidence="1">FNO190</strain>
    </source>
</reference>
<evidence type="ECO:0000313" key="1">
    <source>
        <dbReference type="EMBL" id="AKN88630.1"/>
    </source>
</evidence>
<dbReference type="EMBL" id="CP011923">
    <property type="protein sequence ID" value="AKN88630.1"/>
    <property type="molecule type" value="Genomic_DNA"/>
</dbReference>